<name>A0ABU3MCT8_9PROT</name>
<evidence type="ECO:0008006" key="3">
    <source>
        <dbReference type="Google" id="ProtNLM"/>
    </source>
</evidence>
<reference evidence="1 2" key="1">
    <citation type="journal article" date="2019" name="Microb. Pathog.">
        <title>Comparison of VITEK 2, MALDI-TOF MS, 16S rRNA gene sequencing, and whole-genome sequencing for identification of Roseomonas mucosa.</title>
        <authorList>
            <person name="Rudolph W.W."/>
            <person name="Gunzer F."/>
            <person name="Trauth M."/>
            <person name="Bunk B."/>
            <person name="Bigge R."/>
            <person name="Schrottner P."/>
        </authorList>
    </citation>
    <scope>NUCLEOTIDE SEQUENCE [LARGE SCALE GENOMIC DNA]</scope>
    <source>
        <strain evidence="1 2">DSM 103800</strain>
    </source>
</reference>
<evidence type="ECO:0000313" key="1">
    <source>
        <dbReference type="EMBL" id="MDT8330175.1"/>
    </source>
</evidence>
<dbReference type="Proteomes" id="UP001258945">
    <property type="component" value="Unassembled WGS sequence"/>
</dbReference>
<dbReference type="RefSeq" id="WP_314280353.1">
    <property type="nucleotide sequence ID" value="NZ_JAVVDO010000004.1"/>
</dbReference>
<dbReference type="EMBL" id="JAVVDO010000004">
    <property type="protein sequence ID" value="MDT8330175.1"/>
    <property type="molecule type" value="Genomic_DNA"/>
</dbReference>
<evidence type="ECO:0000313" key="2">
    <source>
        <dbReference type="Proteomes" id="UP001258945"/>
    </source>
</evidence>
<accession>A0ABU3MCT8</accession>
<comment type="caution">
    <text evidence="1">The sequence shown here is derived from an EMBL/GenBank/DDBJ whole genome shotgun (WGS) entry which is preliminary data.</text>
</comment>
<gene>
    <name evidence="1" type="ORF">RQ831_03855</name>
</gene>
<sequence length="118" mass="13259">MTAIRSTPPGHHAGDMSRRTVALRPDIGLSQEVVEAIRRLRKRGLEPSAIAEEMALPRSVVDKALLAMRTPKPDRSRRTLNCTLETAAQVHRERREGEAVWETMDRLVGELLDLRGRA</sequence>
<organism evidence="1 2">
    <name type="scientific">Roseomonas gilardii</name>
    <dbReference type="NCBI Taxonomy" id="257708"/>
    <lineage>
        <taxon>Bacteria</taxon>
        <taxon>Pseudomonadati</taxon>
        <taxon>Pseudomonadota</taxon>
        <taxon>Alphaproteobacteria</taxon>
        <taxon>Acetobacterales</taxon>
        <taxon>Roseomonadaceae</taxon>
        <taxon>Roseomonas</taxon>
    </lineage>
</organism>
<proteinExistence type="predicted"/>
<keyword evidence="2" id="KW-1185">Reference proteome</keyword>
<protein>
    <recommendedName>
        <fullName evidence="3">Resolvase HTH domain-containing protein</fullName>
    </recommendedName>
</protein>